<comment type="caution">
    <text evidence="8">The sequence shown here is derived from an EMBL/GenBank/DDBJ whole genome shotgun (WGS) entry which is preliminary data.</text>
</comment>
<evidence type="ECO:0000313" key="9">
    <source>
        <dbReference type="Proteomes" id="UP000533598"/>
    </source>
</evidence>
<dbReference type="Proteomes" id="UP000533598">
    <property type="component" value="Unassembled WGS sequence"/>
</dbReference>
<dbReference type="CDD" id="cd11035">
    <property type="entry name" value="P450cam-like"/>
    <property type="match status" value="1"/>
</dbReference>
<keyword evidence="2 7" id="KW-0349">Heme</keyword>
<evidence type="ECO:0000256" key="1">
    <source>
        <dbReference type="ARBA" id="ARBA00010617"/>
    </source>
</evidence>
<dbReference type="PRINTS" id="PR00385">
    <property type="entry name" value="P450"/>
</dbReference>
<dbReference type="PROSITE" id="PS00086">
    <property type="entry name" value="CYTOCHROME_P450"/>
    <property type="match status" value="1"/>
</dbReference>
<dbReference type="InterPro" id="IPR001128">
    <property type="entry name" value="Cyt_P450"/>
</dbReference>
<dbReference type="PANTHER" id="PTHR46696:SF6">
    <property type="entry name" value="P450, PUTATIVE (EUROFUNG)-RELATED"/>
    <property type="match status" value="1"/>
</dbReference>
<protein>
    <submittedName>
        <fullName evidence="8">Cytochrome P450</fullName>
    </submittedName>
</protein>
<sequence length="394" mass="44678">MPGEAGVPEKHFRYLQGTRRIGHYRAVHDAVREECPGFRSTADGGFWVVSRMEPLRELFGNPTAFANSGLSLLDPDPVDPAIPMQLDPPVHTAWRKPLMSEFSPARARALEPVVRGHVTELIDGLLAKGSCDFVAEFAQRLPVAVFLTMLDLPQTELDRFLAWEEAVLRPEEAEQDLDEVREQVRAYFGRLVDSRVAEPGDDLVSRMLTWRIDGREAKREELTNLLFVLFIAGLDTISAHLSYAFWHLATNPADRERVVREPEIIPSAVEELLRYYDIILDGRRVTEDVELAGCPMRAGDLVLLLSGAANRDPREFDRAEEVLLDRSPNRHLTFGWGIHRCVGAHLARLELKVALEEWHRRIPDYRIPAGFPVRERAFVQLSVESLPLRWTTAG</sequence>
<dbReference type="Gene3D" id="1.10.630.10">
    <property type="entry name" value="Cytochrome P450"/>
    <property type="match status" value="1"/>
</dbReference>
<dbReference type="InterPro" id="IPR002397">
    <property type="entry name" value="Cyt_P450_B"/>
</dbReference>
<dbReference type="SUPFAM" id="SSF48264">
    <property type="entry name" value="Cytochrome P450"/>
    <property type="match status" value="1"/>
</dbReference>
<dbReference type="AlphaFoldDB" id="A0A7W7FYS1"/>
<dbReference type="PANTHER" id="PTHR46696">
    <property type="entry name" value="P450, PUTATIVE (EUROFUNG)-RELATED"/>
    <property type="match status" value="1"/>
</dbReference>
<dbReference type="EMBL" id="JACHMH010000001">
    <property type="protein sequence ID" value="MBB4682445.1"/>
    <property type="molecule type" value="Genomic_DNA"/>
</dbReference>
<organism evidence="8 9">
    <name type="scientific">Crossiella cryophila</name>
    <dbReference type="NCBI Taxonomy" id="43355"/>
    <lineage>
        <taxon>Bacteria</taxon>
        <taxon>Bacillati</taxon>
        <taxon>Actinomycetota</taxon>
        <taxon>Actinomycetes</taxon>
        <taxon>Pseudonocardiales</taxon>
        <taxon>Pseudonocardiaceae</taxon>
        <taxon>Crossiella</taxon>
    </lineage>
</organism>
<evidence type="ECO:0000256" key="7">
    <source>
        <dbReference type="RuleBase" id="RU000461"/>
    </source>
</evidence>
<name>A0A7W7FYS1_9PSEU</name>
<evidence type="ECO:0000256" key="6">
    <source>
        <dbReference type="ARBA" id="ARBA00023033"/>
    </source>
</evidence>
<dbReference type="GO" id="GO:0005506">
    <property type="term" value="F:iron ion binding"/>
    <property type="evidence" value="ECO:0007669"/>
    <property type="project" value="InterPro"/>
</dbReference>
<accession>A0A7W7FYS1</accession>
<dbReference type="RefSeq" id="WP_185009760.1">
    <property type="nucleotide sequence ID" value="NZ_BAAAUI010000007.1"/>
</dbReference>
<dbReference type="PRINTS" id="PR00359">
    <property type="entry name" value="BP450"/>
</dbReference>
<dbReference type="GO" id="GO:0004497">
    <property type="term" value="F:monooxygenase activity"/>
    <property type="evidence" value="ECO:0007669"/>
    <property type="project" value="UniProtKB-KW"/>
</dbReference>
<keyword evidence="6 7" id="KW-0503">Monooxygenase</keyword>
<evidence type="ECO:0000256" key="5">
    <source>
        <dbReference type="ARBA" id="ARBA00023004"/>
    </source>
</evidence>
<keyword evidence="4 7" id="KW-0560">Oxidoreductase</keyword>
<dbReference type="Pfam" id="PF00067">
    <property type="entry name" value="p450"/>
    <property type="match status" value="1"/>
</dbReference>
<keyword evidence="5 7" id="KW-0408">Iron</keyword>
<keyword evidence="3 7" id="KW-0479">Metal-binding</keyword>
<dbReference type="GO" id="GO:0020037">
    <property type="term" value="F:heme binding"/>
    <property type="evidence" value="ECO:0007669"/>
    <property type="project" value="InterPro"/>
</dbReference>
<dbReference type="GO" id="GO:0016705">
    <property type="term" value="F:oxidoreductase activity, acting on paired donors, with incorporation or reduction of molecular oxygen"/>
    <property type="evidence" value="ECO:0007669"/>
    <property type="project" value="InterPro"/>
</dbReference>
<comment type="similarity">
    <text evidence="1 7">Belongs to the cytochrome P450 family.</text>
</comment>
<dbReference type="FunFam" id="1.10.630.10:FF:000018">
    <property type="entry name" value="Cytochrome P450 monooxygenase"/>
    <property type="match status" value="1"/>
</dbReference>
<proteinExistence type="inferred from homology"/>
<evidence type="ECO:0000256" key="3">
    <source>
        <dbReference type="ARBA" id="ARBA00022723"/>
    </source>
</evidence>
<evidence type="ECO:0000256" key="2">
    <source>
        <dbReference type="ARBA" id="ARBA00022617"/>
    </source>
</evidence>
<gene>
    <name evidence="8" type="ORF">HNR67_008563</name>
</gene>
<keyword evidence="9" id="KW-1185">Reference proteome</keyword>
<reference evidence="8 9" key="1">
    <citation type="submission" date="2020-08" db="EMBL/GenBank/DDBJ databases">
        <title>Sequencing the genomes of 1000 actinobacteria strains.</title>
        <authorList>
            <person name="Klenk H.-P."/>
        </authorList>
    </citation>
    <scope>NUCLEOTIDE SEQUENCE [LARGE SCALE GENOMIC DNA]</scope>
    <source>
        <strain evidence="8 9">DSM 44230</strain>
    </source>
</reference>
<evidence type="ECO:0000313" key="8">
    <source>
        <dbReference type="EMBL" id="MBB4682445.1"/>
    </source>
</evidence>
<evidence type="ECO:0000256" key="4">
    <source>
        <dbReference type="ARBA" id="ARBA00023002"/>
    </source>
</evidence>
<dbReference type="InterPro" id="IPR036396">
    <property type="entry name" value="Cyt_P450_sf"/>
</dbReference>
<dbReference type="InterPro" id="IPR017972">
    <property type="entry name" value="Cyt_P450_CS"/>
</dbReference>